<reference evidence="1 2" key="1">
    <citation type="journal article" date="2015" name="Nat. Commun.">
        <title>Lucilia cuprina genome unlocks parasitic fly biology to underpin future interventions.</title>
        <authorList>
            <person name="Anstead C.A."/>
            <person name="Korhonen P.K."/>
            <person name="Young N.D."/>
            <person name="Hall R.S."/>
            <person name="Jex A.R."/>
            <person name="Murali S.C."/>
            <person name="Hughes D.S."/>
            <person name="Lee S.F."/>
            <person name="Perry T."/>
            <person name="Stroehlein A.J."/>
            <person name="Ansell B.R."/>
            <person name="Breugelmans B."/>
            <person name="Hofmann A."/>
            <person name="Qu J."/>
            <person name="Dugan S."/>
            <person name="Lee S.L."/>
            <person name="Chao H."/>
            <person name="Dinh H."/>
            <person name="Han Y."/>
            <person name="Doddapaneni H.V."/>
            <person name="Worley K.C."/>
            <person name="Muzny D.M."/>
            <person name="Ioannidis P."/>
            <person name="Waterhouse R.M."/>
            <person name="Zdobnov E.M."/>
            <person name="James P.J."/>
            <person name="Bagnall N.H."/>
            <person name="Kotze A.C."/>
            <person name="Gibbs R.A."/>
            <person name="Richards S."/>
            <person name="Batterham P."/>
            <person name="Gasser R.B."/>
        </authorList>
    </citation>
    <scope>NUCLEOTIDE SEQUENCE [LARGE SCALE GENOMIC DNA]</scope>
    <source>
        <strain evidence="1 2">LS</strain>
        <tissue evidence="1">Full body</tissue>
    </source>
</reference>
<proteinExistence type="predicted"/>
<organism evidence="1 2">
    <name type="scientific">Lucilia cuprina</name>
    <name type="common">Green bottle fly</name>
    <name type="synonym">Australian sheep blowfly</name>
    <dbReference type="NCBI Taxonomy" id="7375"/>
    <lineage>
        <taxon>Eukaryota</taxon>
        <taxon>Metazoa</taxon>
        <taxon>Ecdysozoa</taxon>
        <taxon>Arthropoda</taxon>
        <taxon>Hexapoda</taxon>
        <taxon>Insecta</taxon>
        <taxon>Pterygota</taxon>
        <taxon>Neoptera</taxon>
        <taxon>Endopterygota</taxon>
        <taxon>Diptera</taxon>
        <taxon>Brachycera</taxon>
        <taxon>Muscomorpha</taxon>
        <taxon>Oestroidea</taxon>
        <taxon>Calliphoridae</taxon>
        <taxon>Luciliinae</taxon>
        <taxon>Lucilia</taxon>
    </lineage>
</organism>
<sequence>MITAMDTRSYTSSTTNATTGRNEFAMQELTPEQQKLLLELRRRRQELLLEIQLTKEIDIKAKTPSRYDKSFNMEELSIMSRSNLLTQILKGMDHNYYRLVVELSLHLLKYDLNINEKSIFAAKDSIDALAQVKVLNISSASHCLKSGSLESVHFQAPIHICIRSRKFGWLGHTIRMPSTDVSRQAVSFNSQGS</sequence>
<keyword evidence="2" id="KW-1185">Reference proteome</keyword>
<accession>A0A0L0CNM6</accession>
<dbReference type="AlphaFoldDB" id="A0A0L0CNM6"/>
<comment type="caution">
    <text evidence="1">The sequence shown here is derived from an EMBL/GenBank/DDBJ whole genome shotgun (WGS) entry which is preliminary data.</text>
</comment>
<gene>
    <name evidence="1" type="ORF">FF38_11479</name>
</gene>
<dbReference type="EMBL" id="JRES01000130">
    <property type="protein sequence ID" value="KNC33915.1"/>
    <property type="molecule type" value="Genomic_DNA"/>
</dbReference>
<dbReference type="Proteomes" id="UP000037069">
    <property type="component" value="Unassembled WGS sequence"/>
</dbReference>
<name>A0A0L0CNM6_LUCCU</name>
<evidence type="ECO:0000313" key="2">
    <source>
        <dbReference type="Proteomes" id="UP000037069"/>
    </source>
</evidence>
<evidence type="ECO:0000313" key="1">
    <source>
        <dbReference type="EMBL" id="KNC33915.1"/>
    </source>
</evidence>
<protein>
    <submittedName>
        <fullName evidence="1">Uncharacterized protein</fullName>
    </submittedName>
</protein>